<dbReference type="Proteomes" id="UP000005237">
    <property type="component" value="Unassembled WGS sequence"/>
</dbReference>
<organism evidence="6 7">
    <name type="scientific">Caenorhabditis japonica</name>
    <dbReference type="NCBI Taxonomy" id="281687"/>
    <lineage>
        <taxon>Eukaryota</taxon>
        <taxon>Metazoa</taxon>
        <taxon>Ecdysozoa</taxon>
        <taxon>Nematoda</taxon>
        <taxon>Chromadorea</taxon>
        <taxon>Rhabditida</taxon>
        <taxon>Rhabditina</taxon>
        <taxon>Rhabditomorpha</taxon>
        <taxon>Rhabditoidea</taxon>
        <taxon>Rhabditidae</taxon>
        <taxon>Peloderinae</taxon>
        <taxon>Caenorhabditis</taxon>
    </lineage>
</organism>
<comment type="similarity">
    <text evidence="3">Belongs to the acetyltransferase ATAT1 family.</text>
</comment>
<proteinExistence type="inferred from homology"/>
<accession>A0A8R1HV64</accession>
<dbReference type="InterPro" id="IPR007965">
    <property type="entry name" value="GNAT_ATAT"/>
</dbReference>
<keyword evidence="1 3" id="KW-0808">Transferase</keyword>
<comment type="caution">
    <text evidence="3">Lacks conserved residue(s) required for the propagation of feature annotation.</text>
</comment>
<protein>
    <recommendedName>
        <fullName evidence="3">Alpha-tubulin N-acetyltransferase</fullName>
        <shortName evidence="3">Alpha-TAT</shortName>
        <shortName evidence="3">TAT</shortName>
        <ecNumber evidence="3">2.3.1.108</ecNumber>
    </recommendedName>
</protein>
<dbReference type="Gene3D" id="3.40.630.30">
    <property type="match status" value="1"/>
</dbReference>
<name>A0A8R1HV64_CAEJA</name>
<evidence type="ECO:0000259" key="5">
    <source>
        <dbReference type="PROSITE" id="PS51730"/>
    </source>
</evidence>
<feature type="region of interest" description="Disordered" evidence="4">
    <location>
        <begin position="191"/>
        <end position="226"/>
    </location>
</feature>
<dbReference type="GO" id="GO:0001966">
    <property type="term" value="P:thigmotaxis"/>
    <property type="evidence" value="ECO:0007669"/>
    <property type="project" value="EnsemblMetazoa"/>
</dbReference>
<dbReference type="PANTHER" id="PTHR12327">
    <property type="entry name" value="ALPHA-TUBULIN N-ACETYLTRANSFERASE 1"/>
    <property type="match status" value="1"/>
</dbReference>
<dbReference type="EnsemblMetazoa" id="CJA07375.1">
    <property type="protein sequence ID" value="CJA07375.1"/>
    <property type="gene ID" value="WBGene00126579"/>
</dbReference>
<dbReference type="PROSITE" id="PS51730">
    <property type="entry name" value="GNAT_ATAT"/>
    <property type="match status" value="1"/>
</dbReference>
<evidence type="ECO:0000313" key="6">
    <source>
        <dbReference type="EnsemblMetazoa" id="CJA07375.1"/>
    </source>
</evidence>
<dbReference type="AlphaFoldDB" id="A0A8R1HV64"/>
<dbReference type="GO" id="GO:0005874">
    <property type="term" value="C:microtubule"/>
    <property type="evidence" value="ECO:0007669"/>
    <property type="project" value="InterPro"/>
</dbReference>
<feature type="compositionally biased region" description="Low complexity" evidence="4">
    <location>
        <begin position="200"/>
        <end position="215"/>
    </location>
</feature>
<evidence type="ECO:0000256" key="2">
    <source>
        <dbReference type="ARBA" id="ARBA00023315"/>
    </source>
</evidence>
<dbReference type="Pfam" id="PF05301">
    <property type="entry name" value="Acetyltransf_16"/>
    <property type="match status" value="1"/>
</dbReference>
<feature type="binding site" evidence="3">
    <location>
        <begin position="115"/>
        <end position="128"/>
    </location>
    <ligand>
        <name>acetyl-CoA</name>
        <dbReference type="ChEBI" id="CHEBI:57288"/>
    </ligand>
</feature>
<dbReference type="PANTHER" id="PTHR12327:SF1">
    <property type="entry name" value="ALPHA-TUBULIN N-ACETYLTRANSFERASE 2"/>
    <property type="match status" value="1"/>
</dbReference>
<evidence type="ECO:0000256" key="4">
    <source>
        <dbReference type="SAM" id="MobiDB-lite"/>
    </source>
</evidence>
<keyword evidence="2 3" id="KW-0012">Acyltransferase</keyword>
<evidence type="ECO:0000256" key="1">
    <source>
        <dbReference type="ARBA" id="ARBA00022679"/>
    </source>
</evidence>
<comment type="function">
    <text evidence="3">Specifically acetylates 'Lys-40' in alpha-tubulin/mec-12 on the lumenal side of microtubules. Promotes microtubule destabilization and accelerates microtubule dynamics; this activity may be independent of acetylation activity. Acetylates alpha-tubulin with a slow enzymatic rate, due to a catalytic site that is not optimized for acetyl transfer. Enters the microtubule through each end and diffuses quickly throughout the lumen of microtubules. Acetylates only long/old microtubules because of its slow acetylation rate since it does not have time to act on dynamically unstable microtubules before the enzyme is released. Required for the maintenance of touch receptor neurons and possibly other type of neurons involved in locomotion.</text>
</comment>
<evidence type="ECO:0000313" key="7">
    <source>
        <dbReference type="Proteomes" id="UP000005237"/>
    </source>
</evidence>
<sequence>MEIAYDLSTLFTNNIQRLNRADLLKYGPRRYWPVSQSIDTLGEMSSKFHGWKRVITKYDKIVDHDEEQIVYILWEKVDSTKSLLKGLLRVGYKTLYLTDNDQNQFMEKTMCILDFFIVPSEQRKGNGYNMFEAMLKAENVSVDQCAFDKPSAALQQFFEKYYDRKEPVWQSNKYAVYPNFFIGRHPTIPFTPRQTKRASRASSAVSSHTSSRNTSPIGRNRPRHDSVADLMRQDIFAGVRAEVDPNSPTGLKNSRDFGHRRIW</sequence>
<feature type="domain" description="N-acetyltransferase" evidence="5">
    <location>
        <begin position="1"/>
        <end position="181"/>
    </location>
</feature>
<evidence type="ECO:0000256" key="3">
    <source>
        <dbReference type="HAMAP-Rule" id="MF_03130"/>
    </source>
</evidence>
<comment type="catalytic activity">
    <reaction evidence="3">
        <text>L-lysyl-[alpha-tubulin] + acetyl-CoA = N(6)-acetyl-L-lysyl-[alpha-tubulin] + CoA + H(+)</text>
        <dbReference type="Rhea" id="RHEA:15277"/>
        <dbReference type="Rhea" id="RHEA-COMP:11278"/>
        <dbReference type="Rhea" id="RHEA-COMP:11279"/>
        <dbReference type="ChEBI" id="CHEBI:15378"/>
        <dbReference type="ChEBI" id="CHEBI:29969"/>
        <dbReference type="ChEBI" id="CHEBI:57287"/>
        <dbReference type="ChEBI" id="CHEBI:57288"/>
        <dbReference type="ChEBI" id="CHEBI:61930"/>
        <dbReference type="EC" id="2.3.1.108"/>
    </reaction>
</comment>
<dbReference type="OMA" id="FFIGRHP"/>
<dbReference type="GO" id="GO:0048666">
    <property type="term" value="P:neuron development"/>
    <property type="evidence" value="ECO:0007669"/>
    <property type="project" value="UniProtKB-UniRule"/>
</dbReference>
<dbReference type="HAMAP" id="MF_03130">
    <property type="entry name" value="mec17"/>
    <property type="match status" value="1"/>
</dbReference>
<gene>
    <name evidence="3" type="primary">mec-17</name>
</gene>
<dbReference type="EC" id="2.3.1.108" evidence="3"/>
<reference evidence="7" key="1">
    <citation type="submission" date="2010-08" db="EMBL/GenBank/DDBJ databases">
        <authorList>
            <consortium name="Caenorhabditis japonica Sequencing Consortium"/>
            <person name="Wilson R.K."/>
        </authorList>
    </citation>
    <scope>NUCLEOTIDE SEQUENCE [LARGE SCALE GENOMIC DNA]</scope>
    <source>
        <strain evidence="7">DF5081</strain>
    </source>
</reference>
<dbReference type="InterPro" id="IPR038746">
    <property type="entry name" value="Atat"/>
</dbReference>
<dbReference type="GO" id="GO:0070507">
    <property type="term" value="P:regulation of microtubule cytoskeleton organization"/>
    <property type="evidence" value="ECO:0007669"/>
    <property type="project" value="UniProtKB-UniRule"/>
</dbReference>
<keyword evidence="7" id="KW-1185">Reference proteome</keyword>
<reference evidence="6" key="2">
    <citation type="submission" date="2022-06" db="UniProtKB">
        <authorList>
            <consortium name="EnsemblMetazoa"/>
        </authorList>
    </citation>
    <scope>IDENTIFICATION</scope>
    <source>
        <strain evidence="6">DF5081</strain>
    </source>
</reference>
<dbReference type="GO" id="GO:0019799">
    <property type="term" value="F:tubulin N-acetyltransferase activity"/>
    <property type="evidence" value="ECO:0007669"/>
    <property type="project" value="UniProtKB-UniRule"/>
</dbReference>